<organism evidence="9 10">
    <name type="scientific">Phaeodactylibacter luteus</name>
    <dbReference type="NCBI Taxonomy" id="1564516"/>
    <lineage>
        <taxon>Bacteria</taxon>
        <taxon>Pseudomonadati</taxon>
        <taxon>Bacteroidota</taxon>
        <taxon>Saprospiria</taxon>
        <taxon>Saprospirales</taxon>
        <taxon>Haliscomenobacteraceae</taxon>
        <taxon>Phaeodactylibacter</taxon>
    </lineage>
</organism>
<dbReference type="InterPro" id="IPR032524">
    <property type="entry name" value="ABC_tran_C"/>
</dbReference>
<dbReference type="Pfam" id="PF12848">
    <property type="entry name" value="ABC_tran_Xtn"/>
    <property type="match status" value="1"/>
</dbReference>
<evidence type="ECO:0000256" key="5">
    <source>
        <dbReference type="ARBA" id="ARBA00074044"/>
    </source>
</evidence>
<feature type="domain" description="ABC transporter" evidence="8">
    <location>
        <begin position="328"/>
        <end position="542"/>
    </location>
</feature>
<dbReference type="Proteomes" id="UP000321580">
    <property type="component" value="Unassembled WGS sequence"/>
</dbReference>
<evidence type="ECO:0000256" key="3">
    <source>
        <dbReference type="ARBA" id="ARBA00022840"/>
    </source>
</evidence>
<comment type="caution">
    <text evidence="9">The sequence shown here is derived from an EMBL/GenBank/DDBJ whole genome shotgun (WGS) entry which is preliminary data.</text>
</comment>
<feature type="domain" description="ABC transporter" evidence="8">
    <location>
        <begin position="2"/>
        <end position="260"/>
    </location>
</feature>
<dbReference type="PROSITE" id="PS50893">
    <property type="entry name" value="ABC_TRANSPORTER_2"/>
    <property type="match status" value="2"/>
</dbReference>
<feature type="region of interest" description="Disordered" evidence="7">
    <location>
        <begin position="542"/>
        <end position="568"/>
    </location>
</feature>
<feature type="coiled-coil region" evidence="6">
    <location>
        <begin position="568"/>
        <end position="634"/>
    </location>
</feature>
<name>A0A5C6S8T8_9BACT</name>
<protein>
    <recommendedName>
        <fullName evidence="5">Probable ATP-binding protein YbiT</fullName>
    </recommendedName>
</protein>
<keyword evidence="3 9" id="KW-0067">ATP-binding</keyword>
<gene>
    <name evidence="9" type="ORF">FRY97_00005</name>
</gene>
<dbReference type="GO" id="GO:0003677">
    <property type="term" value="F:DNA binding"/>
    <property type="evidence" value="ECO:0007669"/>
    <property type="project" value="InterPro"/>
</dbReference>
<feature type="compositionally biased region" description="Basic and acidic residues" evidence="7">
    <location>
        <begin position="559"/>
        <end position="568"/>
    </location>
</feature>
<evidence type="ECO:0000256" key="2">
    <source>
        <dbReference type="ARBA" id="ARBA00022741"/>
    </source>
</evidence>
<evidence type="ECO:0000259" key="8">
    <source>
        <dbReference type="PROSITE" id="PS50893"/>
    </source>
</evidence>
<keyword evidence="6" id="KW-0175">Coiled coil</keyword>
<dbReference type="InterPro" id="IPR017871">
    <property type="entry name" value="ABC_transporter-like_CS"/>
</dbReference>
<dbReference type="AlphaFoldDB" id="A0A5C6S8T8"/>
<reference evidence="9 10" key="1">
    <citation type="submission" date="2019-08" db="EMBL/GenBank/DDBJ databases">
        <title>Genome of Phaeodactylibacter luteus.</title>
        <authorList>
            <person name="Bowman J.P."/>
        </authorList>
    </citation>
    <scope>NUCLEOTIDE SEQUENCE [LARGE SCALE GENOMIC DNA]</scope>
    <source>
        <strain evidence="9 10">KCTC 42180</strain>
    </source>
</reference>
<dbReference type="GO" id="GO:0005524">
    <property type="term" value="F:ATP binding"/>
    <property type="evidence" value="ECO:0007669"/>
    <property type="project" value="UniProtKB-KW"/>
</dbReference>
<accession>A0A5C6S8T8</accession>
<sequence>MINANNIFVKYGDRTLLGNINLIIPDRDKVGLVGRNGAGKSTLLKIIAGFMSPHEGSINRPSGSTLGFLHQEMSLPKGKTVMQEALTAFDEVRRMEQRIAEINREFEVRTDYESDSYAKLVEEFSEVNDRFLLLGGQTMEADAERVLTGLGFKPSDMGRLTDEFSGGWQMRIELAKMLLQRPDYLLLDEPTNHLDIESIIWLERFLRDYSGAVIVISHDKQFLDNVTTRTVEVELGRVFDYKAAYSEYVHLREERREQQMAAYENQQRVIADKERTINRFMAKATKTKMAQSMKKQLDKIERIEVDDADTAAMNLRFPPAPRSGQVVLDAKGVSKSYGTLNVLDKVDLKLDRGDRVAFVGQNGQGKTTLAKIIVNELTLSAGDLNLGHNVEIGYYAQNQSDSLHAKLTVLETMENYAPAEMRTRVRSILGAFMFSGEDVEKKVSVLSGGERARLALACLLLRPFNLLVLDEPTNHLDIISKDVLKRAIQEYDGTLIVVSHDREFLAGLTNRTIEFRDRKLHDHLGDVNFFLEKRQLDNMRDVEISKSSGKPANASAKPAKPELSYEDRKRMQRAISSAEKKVMKLEEEIAKMEKEMASSDFYLREDAADFTQQHNAKKEELEEAMEKWEMAQLELMEYED</sequence>
<dbReference type="RefSeq" id="WP_147165332.1">
    <property type="nucleotide sequence ID" value="NZ_VOOR01000001.1"/>
</dbReference>
<dbReference type="InterPro" id="IPR003439">
    <property type="entry name" value="ABC_transporter-like_ATP-bd"/>
</dbReference>
<evidence type="ECO:0000256" key="7">
    <source>
        <dbReference type="SAM" id="MobiDB-lite"/>
    </source>
</evidence>
<evidence type="ECO:0000256" key="6">
    <source>
        <dbReference type="SAM" id="Coils"/>
    </source>
</evidence>
<dbReference type="Gene3D" id="3.40.50.300">
    <property type="entry name" value="P-loop containing nucleotide triphosphate hydrolases"/>
    <property type="match status" value="2"/>
</dbReference>
<dbReference type="Pfam" id="PF16326">
    <property type="entry name" value="ABC_tran_CTD"/>
    <property type="match status" value="1"/>
</dbReference>
<proteinExistence type="inferred from homology"/>
<dbReference type="PANTHER" id="PTHR42855">
    <property type="entry name" value="ABC TRANSPORTER ATP-BINDING SUBUNIT"/>
    <property type="match status" value="1"/>
</dbReference>
<dbReference type="Pfam" id="PF00005">
    <property type="entry name" value="ABC_tran"/>
    <property type="match status" value="2"/>
</dbReference>
<keyword evidence="1" id="KW-0677">Repeat</keyword>
<dbReference type="OrthoDB" id="1521973at2"/>
<dbReference type="PROSITE" id="PS00211">
    <property type="entry name" value="ABC_TRANSPORTER_1"/>
    <property type="match status" value="2"/>
</dbReference>
<dbReference type="PANTHER" id="PTHR42855:SF2">
    <property type="entry name" value="DRUG RESISTANCE ABC TRANSPORTER,ATP-BINDING PROTEIN"/>
    <property type="match status" value="1"/>
</dbReference>
<dbReference type="FunFam" id="3.40.50.300:FF:000011">
    <property type="entry name" value="Putative ABC transporter ATP-binding component"/>
    <property type="match status" value="1"/>
</dbReference>
<dbReference type="CDD" id="cd03221">
    <property type="entry name" value="ABCF_EF-3"/>
    <property type="match status" value="2"/>
</dbReference>
<dbReference type="FunFam" id="3.40.50.300:FF:000070">
    <property type="entry name" value="Putative ABC transporter ATP-binding component"/>
    <property type="match status" value="1"/>
</dbReference>
<dbReference type="Gene3D" id="1.10.287.380">
    <property type="entry name" value="Valyl-tRNA synthetase, C-terminal domain"/>
    <property type="match status" value="1"/>
</dbReference>
<dbReference type="GO" id="GO:0016887">
    <property type="term" value="F:ATP hydrolysis activity"/>
    <property type="evidence" value="ECO:0007669"/>
    <property type="project" value="InterPro"/>
</dbReference>
<dbReference type="InterPro" id="IPR037118">
    <property type="entry name" value="Val-tRNA_synth_C_sf"/>
</dbReference>
<dbReference type="InterPro" id="IPR003593">
    <property type="entry name" value="AAA+_ATPase"/>
</dbReference>
<evidence type="ECO:0000256" key="4">
    <source>
        <dbReference type="ARBA" id="ARBA00061551"/>
    </source>
</evidence>
<dbReference type="InterPro" id="IPR027417">
    <property type="entry name" value="P-loop_NTPase"/>
</dbReference>
<dbReference type="EMBL" id="VOOR01000001">
    <property type="protein sequence ID" value="TXB70122.1"/>
    <property type="molecule type" value="Genomic_DNA"/>
</dbReference>
<feature type="compositionally biased region" description="Low complexity" evidence="7">
    <location>
        <begin position="545"/>
        <end position="558"/>
    </location>
</feature>
<keyword evidence="10" id="KW-1185">Reference proteome</keyword>
<dbReference type="InterPro" id="IPR051309">
    <property type="entry name" value="ABCF_ATPase"/>
</dbReference>
<dbReference type="SUPFAM" id="SSF52540">
    <property type="entry name" value="P-loop containing nucleoside triphosphate hydrolases"/>
    <property type="match status" value="2"/>
</dbReference>
<dbReference type="InterPro" id="IPR032781">
    <property type="entry name" value="ABC_tran_Xtn"/>
</dbReference>
<dbReference type="SMART" id="SM00382">
    <property type="entry name" value="AAA"/>
    <property type="match status" value="2"/>
</dbReference>
<evidence type="ECO:0000313" key="10">
    <source>
        <dbReference type="Proteomes" id="UP000321580"/>
    </source>
</evidence>
<comment type="similarity">
    <text evidence="4">Belongs to the ABC transporter superfamily. ABCF family. YbiT subfamily.</text>
</comment>
<keyword evidence="2" id="KW-0547">Nucleotide-binding</keyword>
<evidence type="ECO:0000256" key="1">
    <source>
        <dbReference type="ARBA" id="ARBA00022737"/>
    </source>
</evidence>
<evidence type="ECO:0000313" key="9">
    <source>
        <dbReference type="EMBL" id="TXB70122.1"/>
    </source>
</evidence>